<dbReference type="InterPro" id="IPR000887">
    <property type="entry name" value="Aldlse_KDPG_KHG"/>
</dbReference>
<dbReference type="EMBL" id="JABKKF010000002">
    <property type="protein sequence ID" value="NPD91451.1"/>
    <property type="molecule type" value="Genomic_DNA"/>
</dbReference>
<evidence type="ECO:0000313" key="6">
    <source>
        <dbReference type="EMBL" id="NPD91451.1"/>
    </source>
</evidence>
<accession>A0ABX2ANE1</accession>
<dbReference type="CDD" id="cd00452">
    <property type="entry name" value="KDPG_aldolase"/>
    <property type="match status" value="1"/>
</dbReference>
<dbReference type="Pfam" id="PF01081">
    <property type="entry name" value="Aldolase"/>
    <property type="match status" value="1"/>
</dbReference>
<dbReference type="GO" id="GO:0008700">
    <property type="term" value="F:(R,S)-4-hydroxy-2-oxoglutarate aldolase activity"/>
    <property type="evidence" value="ECO:0007669"/>
    <property type="project" value="UniProtKB-EC"/>
</dbReference>
<reference evidence="6 7" key="1">
    <citation type="submission" date="2020-05" db="EMBL/GenBank/DDBJ databases">
        <title>Distinct polysaccharide utilization as determinants for interspecies competition between intestinal Prevotella spp.</title>
        <authorList>
            <person name="Galvez E.J.C."/>
            <person name="Iljazovic A."/>
            <person name="Strowig T."/>
        </authorList>
    </citation>
    <scope>NUCLEOTIDE SEQUENCE [LARGE SCALE GENOMIC DNA]</scope>
    <source>
        <strain evidence="6 7">PMUR</strain>
    </source>
</reference>
<name>A0ABX2ANE1_9BACT</name>
<gene>
    <name evidence="6" type="ORF">HPS56_03630</name>
</gene>
<organism evidence="6 7">
    <name type="scientific">Xylanibacter muris</name>
    <dbReference type="NCBI Taxonomy" id="2736290"/>
    <lineage>
        <taxon>Bacteria</taxon>
        <taxon>Pseudomonadati</taxon>
        <taxon>Bacteroidota</taxon>
        <taxon>Bacteroidia</taxon>
        <taxon>Bacteroidales</taxon>
        <taxon>Prevotellaceae</taxon>
        <taxon>Xylanibacter</taxon>
    </lineage>
</organism>
<keyword evidence="7" id="KW-1185">Reference proteome</keyword>
<dbReference type="GO" id="GO:0008675">
    <property type="term" value="F:2-dehydro-3-deoxy-phosphogluconate aldolase activity"/>
    <property type="evidence" value="ECO:0007669"/>
    <property type="project" value="UniProtKB-EC"/>
</dbReference>
<dbReference type="Gene3D" id="3.20.20.70">
    <property type="entry name" value="Aldolase class I"/>
    <property type="match status" value="1"/>
</dbReference>
<dbReference type="EC" id="4.1.3.16" evidence="6"/>
<protein>
    <submittedName>
        <fullName evidence="6">Bifunctional 4-hydroxy-2-oxoglutarate aldolase/2-dehydro-3-deoxy-phosphogluconate aldolase</fullName>
        <ecNumber evidence="6">4.1.2.14</ecNumber>
        <ecNumber evidence="6">4.1.3.16</ecNumber>
    </submittedName>
</protein>
<comment type="caution">
    <text evidence="6">The sequence shown here is derived from an EMBL/GenBank/DDBJ whole genome shotgun (WGS) entry which is preliminary data.</text>
</comment>
<comment type="similarity">
    <text evidence="2">Belongs to the KHG/KDPG aldolase family.</text>
</comment>
<evidence type="ECO:0000256" key="3">
    <source>
        <dbReference type="ARBA" id="ARBA00011233"/>
    </source>
</evidence>
<comment type="subunit">
    <text evidence="3">Homotrimer.</text>
</comment>
<dbReference type="NCBIfam" id="NF005499">
    <property type="entry name" value="PRK07114.1"/>
    <property type="match status" value="1"/>
</dbReference>
<sequence length="222" mass="23621">MAKFDKIAVLAKIGQTGMVPVFYHKDAETAKKVVKACYDGGVRAFEFTNRGDFAHEVFAEVVKFAAKECPELAMGVGSVVDPATAALYIQLGACFIVGPLFNPEVSKICNRRLVAYTPGCGSVSEIGAAQETGCDLCKVFPGDVLGPNLVKGLMAPMPWSKLMVTGGVSPDEENLKSWIKAGVYCVGMGSKLFPKDVIAAENWQAITDKCAEALGYIAKARA</sequence>
<dbReference type="PANTHER" id="PTHR30246:SF1">
    <property type="entry name" value="2-DEHYDRO-3-DEOXY-6-PHOSPHOGALACTONATE ALDOLASE-RELATED"/>
    <property type="match status" value="1"/>
</dbReference>
<comment type="pathway">
    <text evidence="1">Carbohydrate acid metabolism.</text>
</comment>
<dbReference type="EC" id="4.1.2.14" evidence="6"/>
<keyword evidence="5" id="KW-0119">Carbohydrate metabolism</keyword>
<evidence type="ECO:0000256" key="2">
    <source>
        <dbReference type="ARBA" id="ARBA00006906"/>
    </source>
</evidence>
<dbReference type="Proteomes" id="UP000714420">
    <property type="component" value="Unassembled WGS sequence"/>
</dbReference>
<evidence type="ECO:0000256" key="5">
    <source>
        <dbReference type="ARBA" id="ARBA00023277"/>
    </source>
</evidence>
<keyword evidence="4 6" id="KW-0456">Lyase</keyword>
<dbReference type="RefSeq" id="WP_172273970.1">
    <property type="nucleotide sequence ID" value="NZ_CASGMU010000002.1"/>
</dbReference>
<dbReference type="SUPFAM" id="SSF51569">
    <property type="entry name" value="Aldolase"/>
    <property type="match status" value="1"/>
</dbReference>
<dbReference type="PANTHER" id="PTHR30246">
    <property type="entry name" value="2-KETO-3-DEOXY-6-PHOSPHOGLUCONATE ALDOLASE"/>
    <property type="match status" value="1"/>
</dbReference>
<evidence type="ECO:0000256" key="4">
    <source>
        <dbReference type="ARBA" id="ARBA00023239"/>
    </source>
</evidence>
<proteinExistence type="inferred from homology"/>
<dbReference type="InterPro" id="IPR013785">
    <property type="entry name" value="Aldolase_TIM"/>
</dbReference>
<evidence type="ECO:0000256" key="1">
    <source>
        <dbReference type="ARBA" id="ARBA00004761"/>
    </source>
</evidence>
<evidence type="ECO:0000313" key="7">
    <source>
        <dbReference type="Proteomes" id="UP000714420"/>
    </source>
</evidence>